<evidence type="ECO:0000313" key="2">
    <source>
        <dbReference type="EMBL" id="QHQ61073.1"/>
    </source>
</evidence>
<dbReference type="AlphaFoldDB" id="A0A6P1TKW4"/>
<proteinExistence type="predicted"/>
<dbReference type="RefSeq" id="WP_161837900.1">
    <property type="nucleotide sequence ID" value="NZ_CP048000.1"/>
</dbReference>
<dbReference type="Pfam" id="PF13524">
    <property type="entry name" value="Glyco_trans_1_2"/>
    <property type="match status" value="1"/>
</dbReference>
<dbReference type="InterPro" id="IPR055259">
    <property type="entry name" value="YkvP/CgeB_Glyco_trans-like"/>
</dbReference>
<dbReference type="Proteomes" id="UP000464314">
    <property type="component" value="Chromosome"/>
</dbReference>
<protein>
    <submittedName>
        <fullName evidence="2">Glycosyltransferase</fullName>
    </submittedName>
</protein>
<name>A0A6P1TKW4_9FIRM</name>
<feature type="domain" description="Spore protein YkvP/CgeB glycosyl transferase-like" evidence="1">
    <location>
        <begin position="118"/>
        <end position="261"/>
    </location>
</feature>
<sequence>MERFFPDIKYVSFLPLAGTQITDNYIPYTARKYDIVFTGNYTPPHTFDKYINRIDDDYSLFYHNIIDNLINNPDKTIEEAIEYQTRAEINDLTEEDLKNAMASMIFIDLYVRFHFRALAVQTLVDNGFRVDVFGKGWDLLECRNKSNLIIHGGIESQECILNMLDSRISLNVMPWFKAGAHDRIFNTMLSKSVSLSDGSTYITDQFNEGKEIVLYSLSSMDKLPKIAGDLLSDPDKAAGIAEAGYQKSRILHSWKNRAEALSEYINRVWFWI</sequence>
<keyword evidence="2" id="KW-0808">Transferase</keyword>
<organism evidence="2 3">
    <name type="scientific">Anaerocolumna sedimenticola</name>
    <dbReference type="NCBI Taxonomy" id="2696063"/>
    <lineage>
        <taxon>Bacteria</taxon>
        <taxon>Bacillati</taxon>
        <taxon>Bacillota</taxon>
        <taxon>Clostridia</taxon>
        <taxon>Lachnospirales</taxon>
        <taxon>Lachnospiraceae</taxon>
        <taxon>Anaerocolumna</taxon>
    </lineage>
</organism>
<dbReference type="GO" id="GO:0016740">
    <property type="term" value="F:transferase activity"/>
    <property type="evidence" value="ECO:0007669"/>
    <property type="project" value="UniProtKB-KW"/>
</dbReference>
<gene>
    <name evidence="2" type="ORF">Ana3638_10085</name>
</gene>
<accession>A0A6P1TKW4</accession>
<evidence type="ECO:0000313" key="3">
    <source>
        <dbReference type="Proteomes" id="UP000464314"/>
    </source>
</evidence>
<reference evidence="2 3" key="1">
    <citation type="submission" date="2020-01" db="EMBL/GenBank/DDBJ databases">
        <title>Genome analysis of Anaerocolumna sp. CBA3638.</title>
        <authorList>
            <person name="Kim J."/>
            <person name="Roh S.W."/>
        </authorList>
    </citation>
    <scope>NUCLEOTIDE SEQUENCE [LARGE SCALE GENOMIC DNA]</scope>
    <source>
        <strain evidence="2 3">CBA3638</strain>
    </source>
</reference>
<keyword evidence="3" id="KW-1185">Reference proteome</keyword>
<evidence type="ECO:0000259" key="1">
    <source>
        <dbReference type="Pfam" id="PF13524"/>
    </source>
</evidence>
<dbReference type="EMBL" id="CP048000">
    <property type="protein sequence ID" value="QHQ61073.1"/>
    <property type="molecule type" value="Genomic_DNA"/>
</dbReference>
<dbReference type="KEGG" id="anr:Ana3638_10085"/>